<dbReference type="AlphaFoldDB" id="A0AAU9DJ88"/>
<evidence type="ECO:0000256" key="1">
    <source>
        <dbReference type="SAM" id="Phobius"/>
    </source>
</evidence>
<accession>A0AAU9DJ88</accession>
<dbReference type="KEGG" id="haby:HLVA_22660"/>
<name>A0AAU9DJ88_9FUSO</name>
<organism evidence="2 3">
    <name type="scientific">Haliovirga abyssi</name>
    <dbReference type="NCBI Taxonomy" id="2996794"/>
    <lineage>
        <taxon>Bacteria</taxon>
        <taxon>Fusobacteriati</taxon>
        <taxon>Fusobacteriota</taxon>
        <taxon>Fusobacteriia</taxon>
        <taxon>Fusobacteriales</taxon>
        <taxon>Haliovirgaceae</taxon>
        <taxon>Haliovirga</taxon>
    </lineage>
</organism>
<keyword evidence="1" id="KW-0812">Transmembrane</keyword>
<gene>
    <name evidence="2" type="ORF">HLVA_22660</name>
</gene>
<dbReference type="Pfam" id="PF07963">
    <property type="entry name" value="N_methyl"/>
    <property type="match status" value="1"/>
</dbReference>
<dbReference type="InterPro" id="IPR012902">
    <property type="entry name" value="N_methyl_site"/>
</dbReference>
<protein>
    <recommendedName>
        <fullName evidence="4">Prepilin-type N-terminal cleavage/methylation domain-containing protein</fullName>
    </recommendedName>
</protein>
<reference evidence="2 3" key="1">
    <citation type="submission" date="2022-11" db="EMBL/GenBank/DDBJ databases">
        <title>Haliovirga abyssi gen. nov., sp. nov., a mesophilic fermentative bacterium isolated from the Iheya North hydrothermal field and the proposal of Haliovirgaceae fam. nov.</title>
        <authorList>
            <person name="Miyazaki U."/>
            <person name="Tame A."/>
            <person name="Miyazaki J."/>
            <person name="Takai K."/>
            <person name="Sawayama S."/>
            <person name="Kitajima M."/>
            <person name="Okamoto A."/>
            <person name="Nakagawa S."/>
        </authorList>
    </citation>
    <scope>NUCLEOTIDE SEQUENCE [LARGE SCALE GENOMIC DNA]</scope>
    <source>
        <strain evidence="2 3">IC12</strain>
        <plasmid evidence="2 3">pHIC</plasmid>
    </source>
</reference>
<dbReference type="NCBIfam" id="TIGR02532">
    <property type="entry name" value="IV_pilin_GFxxxE"/>
    <property type="match status" value="1"/>
</dbReference>
<feature type="transmembrane region" description="Helical" evidence="1">
    <location>
        <begin position="12"/>
        <end position="33"/>
    </location>
</feature>
<keyword evidence="2" id="KW-0614">Plasmid</keyword>
<keyword evidence="1" id="KW-0472">Membrane</keyword>
<evidence type="ECO:0008006" key="4">
    <source>
        <dbReference type="Google" id="ProtNLM"/>
    </source>
</evidence>
<proteinExistence type="predicted"/>
<keyword evidence="1" id="KW-1133">Transmembrane helix</keyword>
<sequence>MKIEKGFTLIELLIAISISSLVIYSAIAFLSIINKSLNMKTEKLIGTEDKIVEILKYNLRNINSTMDFKGKYNEMEFDRILKNEEKHIKIFFNGYKLIIKENKKEFDLTEEEEYARVEFIYIGLNGEWKSEWDFLKEKKMPKVITIRFFKKSNKIITKNISIYLMRDL</sequence>
<evidence type="ECO:0000313" key="2">
    <source>
        <dbReference type="EMBL" id="BDU51697.1"/>
    </source>
</evidence>
<dbReference type="EMBL" id="AP027060">
    <property type="protein sequence ID" value="BDU51697.1"/>
    <property type="molecule type" value="Genomic_DNA"/>
</dbReference>
<dbReference type="RefSeq" id="WP_307905561.1">
    <property type="nucleotide sequence ID" value="NZ_AP027060.1"/>
</dbReference>
<geneLocation type="plasmid" evidence="2 3">
    <name>pHIC</name>
</geneLocation>
<evidence type="ECO:0000313" key="3">
    <source>
        <dbReference type="Proteomes" id="UP001321582"/>
    </source>
</evidence>
<keyword evidence="3" id="KW-1185">Reference proteome</keyword>
<dbReference type="Proteomes" id="UP001321582">
    <property type="component" value="Plasmid pHIC"/>
</dbReference>